<keyword evidence="9 15" id="KW-0067">ATP-binding</keyword>
<evidence type="ECO:0000256" key="7">
    <source>
        <dbReference type="ARBA" id="ARBA00022801"/>
    </source>
</evidence>
<organism evidence="20 21">
    <name type="scientific">Gossypium anomalum</name>
    <dbReference type="NCBI Taxonomy" id="47600"/>
    <lineage>
        <taxon>Eukaryota</taxon>
        <taxon>Viridiplantae</taxon>
        <taxon>Streptophyta</taxon>
        <taxon>Embryophyta</taxon>
        <taxon>Tracheophyta</taxon>
        <taxon>Spermatophyta</taxon>
        <taxon>Magnoliopsida</taxon>
        <taxon>eudicotyledons</taxon>
        <taxon>Gunneridae</taxon>
        <taxon>Pentapetalae</taxon>
        <taxon>rosids</taxon>
        <taxon>malvids</taxon>
        <taxon>Malvales</taxon>
        <taxon>Malvaceae</taxon>
        <taxon>Malvoideae</taxon>
        <taxon>Gossypium</taxon>
    </lineage>
</organism>
<proteinExistence type="inferred from homology"/>
<evidence type="ECO:0000256" key="12">
    <source>
        <dbReference type="ARBA" id="ARBA00023242"/>
    </source>
</evidence>
<reference evidence="20 21" key="1">
    <citation type="journal article" date="2021" name="bioRxiv">
        <title>The Gossypium anomalum genome as a resource for cotton improvement and evolutionary analysis of hybrid incompatibility.</title>
        <authorList>
            <person name="Grover C.E."/>
            <person name="Yuan D."/>
            <person name="Arick M.A."/>
            <person name="Miller E.R."/>
            <person name="Hu G."/>
            <person name="Peterson D.G."/>
            <person name="Wendel J.F."/>
            <person name="Udall J.A."/>
        </authorList>
    </citation>
    <scope>NUCLEOTIDE SEQUENCE [LARGE SCALE GENOMIC DNA]</scope>
    <source>
        <strain evidence="20">JFW-Udall</strain>
        <tissue evidence="20">Leaf</tissue>
    </source>
</reference>
<gene>
    <name evidence="20" type="ORF">CXB51_020550</name>
</gene>
<evidence type="ECO:0000256" key="8">
    <source>
        <dbReference type="ARBA" id="ARBA00022806"/>
    </source>
</evidence>
<feature type="coiled-coil region" evidence="16">
    <location>
        <begin position="3"/>
        <end position="44"/>
    </location>
</feature>
<evidence type="ECO:0000259" key="19">
    <source>
        <dbReference type="PROSITE" id="PS51194"/>
    </source>
</evidence>
<accession>A0A8J5YKK6</accession>
<dbReference type="SUPFAM" id="SSF52540">
    <property type="entry name" value="P-loop containing nucleoside triphosphate hydrolases"/>
    <property type="match status" value="1"/>
</dbReference>
<dbReference type="InterPro" id="IPR001650">
    <property type="entry name" value="Helicase_C-like"/>
</dbReference>
<dbReference type="FunFam" id="3.40.50.300:FF:001215">
    <property type="entry name" value="ATP-dependent DNA helicase"/>
    <property type="match status" value="1"/>
</dbReference>
<dbReference type="EMBL" id="JAHUZN010000008">
    <property type="protein sequence ID" value="KAG8487229.1"/>
    <property type="molecule type" value="Genomic_DNA"/>
</dbReference>
<evidence type="ECO:0000313" key="21">
    <source>
        <dbReference type="Proteomes" id="UP000701853"/>
    </source>
</evidence>
<keyword evidence="7 15" id="KW-0378">Hydrolase</keyword>
<dbReference type="GO" id="GO:0005694">
    <property type="term" value="C:chromosome"/>
    <property type="evidence" value="ECO:0007669"/>
    <property type="project" value="TreeGrafter"/>
</dbReference>
<dbReference type="SMART" id="SM00487">
    <property type="entry name" value="DEXDc"/>
    <property type="match status" value="1"/>
</dbReference>
<dbReference type="GO" id="GO:0009378">
    <property type="term" value="F:four-way junction helicase activity"/>
    <property type="evidence" value="ECO:0007669"/>
    <property type="project" value="TreeGrafter"/>
</dbReference>
<comment type="similarity">
    <text evidence="4 15">Belongs to the helicase family. RecQ subfamily.</text>
</comment>
<evidence type="ECO:0000256" key="2">
    <source>
        <dbReference type="ARBA" id="ARBA00001946"/>
    </source>
</evidence>
<evidence type="ECO:0000313" key="20">
    <source>
        <dbReference type="EMBL" id="KAG8487229.1"/>
    </source>
</evidence>
<comment type="catalytic activity">
    <reaction evidence="13 15">
        <text>Couples ATP hydrolysis with the unwinding of duplex DNA by translocating in the 3'-5' direction.</text>
        <dbReference type="EC" id="5.6.2.4"/>
    </reaction>
</comment>
<dbReference type="PROSITE" id="PS51194">
    <property type="entry name" value="HELICASE_CTER"/>
    <property type="match status" value="1"/>
</dbReference>
<dbReference type="InterPro" id="IPR032284">
    <property type="entry name" value="RecQ_Zn-bd"/>
</dbReference>
<dbReference type="GO" id="GO:0006260">
    <property type="term" value="P:DNA replication"/>
    <property type="evidence" value="ECO:0007669"/>
    <property type="project" value="InterPro"/>
</dbReference>
<evidence type="ECO:0000256" key="4">
    <source>
        <dbReference type="ARBA" id="ARBA00005446"/>
    </source>
</evidence>
<evidence type="ECO:0000256" key="11">
    <source>
        <dbReference type="ARBA" id="ARBA00023235"/>
    </source>
</evidence>
<dbReference type="GO" id="GO:0005524">
    <property type="term" value="F:ATP binding"/>
    <property type="evidence" value="ECO:0007669"/>
    <property type="project" value="UniProtKB-KW"/>
</dbReference>
<dbReference type="CDD" id="cd18794">
    <property type="entry name" value="SF2_C_RecQ"/>
    <property type="match status" value="1"/>
</dbReference>
<dbReference type="OrthoDB" id="10261556at2759"/>
<keyword evidence="16" id="KW-0175">Coiled coil</keyword>
<evidence type="ECO:0000256" key="16">
    <source>
        <dbReference type="SAM" id="Coils"/>
    </source>
</evidence>
<dbReference type="FunFam" id="1.10.10.10:FF:000510">
    <property type="entry name" value="ATP-dependent DNA helicase"/>
    <property type="match status" value="1"/>
</dbReference>
<comment type="catalytic activity">
    <reaction evidence="14">
        <text>ATP + H2O = ADP + phosphate + H(+)</text>
        <dbReference type="Rhea" id="RHEA:13065"/>
        <dbReference type="ChEBI" id="CHEBI:15377"/>
        <dbReference type="ChEBI" id="CHEBI:15378"/>
        <dbReference type="ChEBI" id="CHEBI:30616"/>
        <dbReference type="ChEBI" id="CHEBI:43474"/>
        <dbReference type="ChEBI" id="CHEBI:456216"/>
    </reaction>
    <physiologicalReaction direction="left-to-right" evidence="14">
        <dbReference type="Rhea" id="RHEA:13066"/>
    </physiologicalReaction>
</comment>
<dbReference type="Pfam" id="PF09382">
    <property type="entry name" value="RQC"/>
    <property type="match status" value="1"/>
</dbReference>
<evidence type="ECO:0000256" key="15">
    <source>
        <dbReference type="RuleBase" id="RU364117"/>
    </source>
</evidence>
<dbReference type="AlphaFoldDB" id="A0A8J5YKK6"/>
<comment type="cofactor">
    <cofactor evidence="1">
        <name>Mn(2+)</name>
        <dbReference type="ChEBI" id="CHEBI:29035"/>
    </cofactor>
</comment>
<protein>
    <recommendedName>
        <fullName evidence="15">ATP-dependent DNA helicase</fullName>
        <ecNumber evidence="15">5.6.2.4</ecNumber>
    </recommendedName>
</protein>
<keyword evidence="8 15" id="KW-0347">Helicase</keyword>
<dbReference type="GO" id="GO:0046872">
    <property type="term" value="F:metal ion binding"/>
    <property type="evidence" value="ECO:0007669"/>
    <property type="project" value="UniProtKB-KW"/>
</dbReference>
<evidence type="ECO:0000256" key="6">
    <source>
        <dbReference type="ARBA" id="ARBA00022741"/>
    </source>
</evidence>
<keyword evidence="10" id="KW-0238">DNA-binding</keyword>
<dbReference type="PANTHER" id="PTHR13710">
    <property type="entry name" value="DNA HELICASE RECQ FAMILY MEMBER"/>
    <property type="match status" value="1"/>
</dbReference>
<dbReference type="GO" id="GO:0000724">
    <property type="term" value="P:double-strand break repair via homologous recombination"/>
    <property type="evidence" value="ECO:0007669"/>
    <property type="project" value="TreeGrafter"/>
</dbReference>
<comment type="subcellular location">
    <subcellularLocation>
        <location evidence="3 15">Nucleus</location>
    </subcellularLocation>
</comment>
<dbReference type="SMART" id="SM00490">
    <property type="entry name" value="HELICc"/>
    <property type="match status" value="1"/>
</dbReference>
<keyword evidence="11" id="KW-0413">Isomerase</keyword>
<dbReference type="FunFam" id="3.40.50.300:FF:000752">
    <property type="entry name" value="ATP-dependent DNA helicase"/>
    <property type="match status" value="1"/>
</dbReference>
<dbReference type="Pfam" id="PF00271">
    <property type="entry name" value="Helicase_C"/>
    <property type="match status" value="1"/>
</dbReference>
<feature type="region of interest" description="Disordered" evidence="17">
    <location>
        <begin position="696"/>
        <end position="716"/>
    </location>
</feature>
<sequence length="735" mass="83575">MEADEITEELQNIEFEIHDVEEQIRELIEKQEKLYERRSELQVLLETCPIDVKDGSAPTNVQAEDWSRSFDWDSQAEDIRFNVFGISSYRPNQREIINAVMSGRDVLVIMAAGGGKSLCYQLPAILRQGIALVVSPLLSLIQDQVMGLVASGIPARMLTSTTSKEDEKFIYKALEKGEEDLKLLYVTPEKVSKSKRFMSKLEKCHHAGRLSLISIDEAHCCSQWGHDFRPDYKNLGILKTQFPNVPVVALTATATMKVQNDLIEMLHIPKCVKFVSTVNRPNLFYMVREKSSVGKIVVDEIAKYIKESYPNKESGIVYCFSRKECEQVASELCERGISADYYHADMDVNAREKVHMRWSKNKLQVIVGTVAFGMGINKPDVRFVIHHSLSKSMETYYQESGRAGRDGLPSECLLFFRSADMPRQSSMVFHENSGLQNLYDIVQYCKSKRRCRRSAFFRHFAEPLQECNGMCDNCAFSSEIKEVDASGHSKLLISLVREMQEKDQRVTMLQLVDRVKNKQKQLGSSISSYTTSNKYDFELKREEMEQLVVQLILDRVLKEEFQHTAYATNSYVTVGPRANQVLQGKKVIKMDVTSTSKDVEGYRKSSKHGVTSGLEFKLDELRKELASHDKGIFPHSVLSGQQISSISAHLPNSIEEASPKLSQLFSCLEKIIGKLKTEKYGGRILEEVKKYGNAEHPNNEVLNEEESSEIRPPRKKLKMANKQVIMVDSSNDESD</sequence>
<dbReference type="CDD" id="cd18015">
    <property type="entry name" value="DEXHc_RecQ1"/>
    <property type="match status" value="1"/>
</dbReference>
<dbReference type="InterPro" id="IPR014001">
    <property type="entry name" value="Helicase_ATP-bd"/>
</dbReference>
<dbReference type="GO" id="GO:0003677">
    <property type="term" value="F:DNA binding"/>
    <property type="evidence" value="ECO:0007669"/>
    <property type="project" value="UniProtKB-KW"/>
</dbReference>
<feature type="domain" description="Helicase C-terminal" evidence="19">
    <location>
        <begin position="297"/>
        <end position="446"/>
    </location>
</feature>
<evidence type="ECO:0000256" key="14">
    <source>
        <dbReference type="ARBA" id="ARBA00048778"/>
    </source>
</evidence>
<evidence type="ECO:0000259" key="18">
    <source>
        <dbReference type="PROSITE" id="PS51192"/>
    </source>
</evidence>
<evidence type="ECO:0000256" key="13">
    <source>
        <dbReference type="ARBA" id="ARBA00034617"/>
    </source>
</evidence>
<comment type="cofactor">
    <cofactor evidence="2">
        <name>Mg(2+)</name>
        <dbReference type="ChEBI" id="CHEBI:18420"/>
    </cofactor>
</comment>
<dbReference type="GO" id="GO:0005737">
    <property type="term" value="C:cytoplasm"/>
    <property type="evidence" value="ECO:0007669"/>
    <property type="project" value="TreeGrafter"/>
</dbReference>
<dbReference type="Pfam" id="PF00270">
    <property type="entry name" value="DEAD"/>
    <property type="match status" value="1"/>
</dbReference>
<dbReference type="GO" id="GO:0016592">
    <property type="term" value="C:mediator complex"/>
    <property type="evidence" value="ECO:0007669"/>
    <property type="project" value="TreeGrafter"/>
</dbReference>
<dbReference type="InterPro" id="IPR018982">
    <property type="entry name" value="RQC_domain"/>
</dbReference>
<dbReference type="Pfam" id="PF16124">
    <property type="entry name" value="RecQ_Zn_bind"/>
    <property type="match status" value="1"/>
</dbReference>
<dbReference type="Gene3D" id="3.40.50.300">
    <property type="entry name" value="P-loop containing nucleotide triphosphate hydrolases"/>
    <property type="match status" value="2"/>
</dbReference>
<dbReference type="InterPro" id="IPR027417">
    <property type="entry name" value="P-loop_NTPase"/>
</dbReference>
<dbReference type="EC" id="5.6.2.4" evidence="15"/>
<feature type="domain" description="Helicase ATP-binding" evidence="18">
    <location>
        <begin position="97"/>
        <end position="272"/>
    </location>
</feature>
<keyword evidence="6 15" id="KW-0547">Nucleotide-binding</keyword>
<keyword evidence="5" id="KW-0479">Metal-binding</keyword>
<comment type="caution">
    <text evidence="20">The sequence shown here is derived from an EMBL/GenBank/DDBJ whole genome shotgun (WGS) entry which is preliminary data.</text>
</comment>
<dbReference type="Gene3D" id="1.10.150.80">
    <property type="entry name" value="HRDC domain"/>
    <property type="match status" value="1"/>
</dbReference>
<dbReference type="GO" id="GO:0016787">
    <property type="term" value="F:hydrolase activity"/>
    <property type="evidence" value="ECO:0007669"/>
    <property type="project" value="UniProtKB-KW"/>
</dbReference>
<dbReference type="Proteomes" id="UP000701853">
    <property type="component" value="Chromosome 8"/>
</dbReference>
<dbReference type="PROSITE" id="PS51192">
    <property type="entry name" value="HELICASE_ATP_BIND_1"/>
    <property type="match status" value="1"/>
</dbReference>
<dbReference type="InterPro" id="IPR004589">
    <property type="entry name" value="DNA_helicase_ATP-dep_RecQ"/>
</dbReference>
<dbReference type="InterPro" id="IPR044876">
    <property type="entry name" value="HRDC_dom_sf"/>
</dbReference>
<dbReference type="InterPro" id="IPR036388">
    <property type="entry name" value="WH-like_DNA-bd_sf"/>
</dbReference>
<evidence type="ECO:0000256" key="1">
    <source>
        <dbReference type="ARBA" id="ARBA00001936"/>
    </source>
</evidence>
<dbReference type="Gene3D" id="1.10.10.10">
    <property type="entry name" value="Winged helix-like DNA-binding domain superfamily/Winged helix DNA-binding domain"/>
    <property type="match status" value="1"/>
</dbReference>
<dbReference type="InterPro" id="IPR011545">
    <property type="entry name" value="DEAD/DEAH_box_helicase_dom"/>
</dbReference>
<evidence type="ECO:0000256" key="9">
    <source>
        <dbReference type="ARBA" id="ARBA00022840"/>
    </source>
</evidence>
<dbReference type="PANTHER" id="PTHR13710:SF105">
    <property type="entry name" value="ATP-DEPENDENT DNA HELICASE Q1"/>
    <property type="match status" value="1"/>
</dbReference>
<evidence type="ECO:0000256" key="10">
    <source>
        <dbReference type="ARBA" id="ARBA00023125"/>
    </source>
</evidence>
<keyword evidence="21" id="KW-1185">Reference proteome</keyword>
<evidence type="ECO:0000256" key="3">
    <source>
        <dbReference type="ARBA" id="ARBA00004123"/>
    </source>
</evidence>
<dbReference type="GO" id="GO:0043138">
    <property type="term" value="F:3'-5' DNA helicase activity"/>
    <property type="evidence" value="ECO:0007669"/>
    <property type="project" value="UniProtKB-EC"/>
</dbReference>
<evidence type="ECO:0000256" key="17">
    <source>
        <dbReference type="SAM" id="MobiDB-lite"/>
    </source>
</evidence>
<evidence type="ECO:0000256" key="5">
    <source>
        <dbReference type="ARBA" id="ARBA00022723"/>
    </source>
</evidence>
<keyword evidence="12 15" id="KW-0539">Nucleus</keyword>
<dbReference type="SMART" id="SM00956">
    <property type="entry name" value="RQC"/>
    <property type="match status" value="1"/>
</dbReference>
<name>A0A8J5YKK6_9ROSI</name>
<dbReference type="NCBIfam" id="TIGR00614">
    <property type="entry name" value="recQ_fam"/>
    <property type="match status" value="1"/>
</dbReference>